<organism evidence="1 2">
    <name type="scientific">Natronoarchaeum mannanilyticum</name>
    <dbReference type="NCBI Taxonomy" id="926360"/>
    <lineage>
        <taxon>Archaea</taxon>
        <taxon>Methanobacteriati</taxon>
        <taxon>Methanobacteriota</taxon>
        <taxon>Stenosarchaea group</taxon>
        <taxon>Halobacteria</taxon>
        <taxon>Halobacteriales</taxon>
        <taxon>Natronoarchaeaceae</taxon>
    </lineage>
</organism>
<reference evidence="1 2" key="1">
    <citation type="journal article" date="2019" name="Int. J. Syst. Evol. Microbiol.">
        <title>The Global Catalogue of Microorganisms (GCM) 10K type strain sequencing project: providing services to taxonomists for standard genome sequencing and annotation.</title>
        <authorList>
            <consortium name="The Broad Institute Genomics Platform"/>
            <consortium name="The Broad Institute Genome Sequencing Center for Infectious Disease"/>
            <person name="Wu L."/>
            <person name="Ma J."/>
        </authorList>
    </citation>
    <scope>NUCLEOTIDE SEQUENCE [LARGE SCALE GENOMIC DNA]</scope>
    <source>
        <strain evidence="1 2">JCM 16328</strain>
    </source>
</reference>
<sequence length="105" mass="11489">MTQLDSPEQYDALIDNLVMDARERADGAPTNDDCWESVSAFVPELSATVCERVLELSDSDPDEELVERVTDARGSNDAEYRRAEAVTVLLQDIEAQLGGVDAGEN</sequence>
<dbReference type="AlphaFoldDB" id="A0AAV3T7L3"/>
<dbReference type="RefSeq" id="WP_343772715.1">
    <property type="nucleotide sequence ID" value="NZ_BAAADV010000001.1"/>
</dbReference>
<comment type="caution">
    <text evidence="1">The sequence shown here is derived from an EMBL/GenBank/DDBJ whole genome shotgun (WGS) entry which is preliminary data.</text>
</comment>
<protein>
    <submittedName>
        <fullName evidence="1">Uncharacterized protein</fullName>
    </submittedName>
</protein>
<name>A0AAV3T7L3_9EURY</name>
<evidence type="ECO:0000313" key="2">
    <source>
        <dbReference type="Proteomes" id="UP001500420"/>
    </source>
</evidence>
<proteinExistence type="predicted"/>
<keyword evidence="2" id="KW-1185">Reference proteome</keyword>
<dbReference type="EMBL" id="BAAADV010000001">
    <property type="protein sequence ID" value="GAA0666168.1"/>
    <property type="molecule type" value="Genomic_DNA"/>
</dbReference>
<accession>A0AAV3T7L3</accession>
<dbReference type="Proteomes" id="UP001500420">
    <property type="component" value="Unassembled WGS sequence"/>
</dbReference>
<gene>
    <name evidence="1" type="ORF">GCM10009020_09220</name>
</gene>
<evidence type="ECO:0000313" key="1">
    <source>
        <dbReference type="EMBL" id="GAA0666168.1"/>
    </source>
</evidence>